<feature type="transmembrane region" description="Helical" evidence="1">
    <location>
        <begin position="371"/>
        <end position="396"/>
    </location>
</feature>
<sequence>MNKLRNIWWQLSAAPHRSLFLAGTLQGVLTILWWVFDLAGRFGLIAGVMAWSIVPIWAHAFLMIYTFFPFFILGFLFTTFPNWMNGQKIQPRQYMTVCMLMVAGTMLFYAGLFAGELIVIAGIGLVLMGWGKAIILLFDVLLTAPAEDKRHAWMAAIALAAGGLGLGAFLLWVITENSVFLDFSLQAGIWFFLLPIVVTVSHRMIPFFSSRVLTDYVLVRPYGLLWLMVGCSVLHGFLQLLGYSQYAWGGDLLLAGCALYLSFVWGFLRSFGVRLLAVLHVAFAWLGISMLLFALQGLLDWQLPAYRYGLGLAPLHALSIGFFASMVIGMASRVTLGHSGRPLILDNVTWWLFIGFQAATLLRILPDIVPAIAFLAPSFYLAAGGIWLSCFLLWAAKYMPIYWRARVDGKAG</sequence>
<feature type="transmembrane region" description="Helical" evidence="1">
    <location>
        <begin position="94"/>
        <end position="112"/>
    </location>
</feature>
<keyword evidence="1" id="KW-0472">Membrane</keyword>
<dbReference type="Proteomes" id="UP000198640">
    <property type="component" value="Unassembled WGS sequence"/>
</dbReference>
<feature type="transmembrane region" description="Helical" evidence="1">
    <location>
        <begin position="20"/>
        <end position="36"/>
    </location>
</feature>
<keyword evidence="1" id="KW-0812">Transmembrane</keyword>
<dbReference type="EMBL" id="FNOY01000013">
    <property type="protein sequence ID" value="SDX95243.1"/>
    <property type="molecule type" value="Genomic_DNA"/>
</dbReference>
<proteinExistence type="predicted"/>
<feature type="transmembrane region" description="Helical" evidence="1">
    <location>
        <begin position="315"/>
        <end position="336"/>
    </location>
</feature>
<dbReference type="RefSeq" id="WP_090412750.1">
    <property type="nucleotide sequence ID" value="NZ_FNOY01000013.1"/>
</dbReference>
<gene>
    <name evidence="2" type="ORF">SAMN05421881_101338</name>
</gene>
<dbReference type="Pfam" id="PF05940">
    <property type="entry name" value="NnrS"/>
    <property type="match status" value="1"/>
</dbReference>
<evidence type="ECO:0000256" key="1">
    <source>
        <dbReference type="SAM" id="Phobius"/>
    </source>
</evidence>
<evidence type="ECO:0000313" key="3">
    <source>
        <dbReference type="Proteomes" id="UP000198640"/>
    </source>
</evidence>
<feature type="transmembrane region" description="Helical" evidence="1">
    <location>
        <begin position="275"/>
        <end position="295"/>
    </location>
</feature>
<feature type="transmembrane region" description="Helical" evidence="1">
    <location>
        <begin position="187"/>
        <end position="205"/>
    </location>
</feature>
<feature type="transmembrane region" description="Helical" evidence="1">
    <location>
        <begin position="56"/>
        <end position="82"/>
    </location>
</feature>
<protein>
    <submittedName>
        <fullName evidence="2">Uncharacterized protein involved in response to NO</fullName>
    </submittedName>
</protein>
<evidence type="ECO:0000313" key="2">
    <source>
        <dbReference type="EMBL" id="SDX95243.1"/>
    </source>
</evidence>
<keyword evidence="3" id="KW-1185">Reference proteome</keyword>
<feature type="transmembrane region" description="Helical" evidence="1">
    <location>
        <begin position="246"/>
        <end position="268"/>
    </location>
</feature>
<keyword evidence="1" id="KW-1133">Transmembrane helix</keyword>
<reference evidence="2 3" key="1">
    <citation type="submission" date="2016-10" db="EMBL/GenBank/DDBJ databases">
        <authorList>
            <person name="de Groot N.N."/>
        </authorList>
    </citation>
    <scope>NUCLEOTIDE SEQUENCE [LARGE SCALE GENOMIC DNA]</scope>
    <source>
        <strain evidence="2 3">Nm1</strain>
    </source>
</reference>
<feature type="transmembrane region" description="Helical" evidence="1">
    <location>
        <begin position="118"/>
        <end position="141"/>
    </location>
</feature>
<name>A0A1H3FVX2_9PROT</name>
<dbReference type="STRING" id="44576.SAMN05421881_101338"/>
<feature type="transmembrane region" description="Helical" evidence="1">
    <location>
        <begin position="153"/>
        <end position="175"/>
    </location>
</feature>
<organism evidence="2 3">
    <name type="scientific">Nitrosomonas halophila</name>
    <dbReference type="NCBI Taxonomy" id="44576"/>
    <lineage>
        <taxon>Bacteria</taxon>
        <taxon>Pseudomonadati</taxon>
        <taxon>Pseudomonadota</taxon>
        <taxon>Betaproteobacteria</taxon>
        <taxon>Nitrosomonadales</taxon>
        <taxon>Nitrosomonadaceae</taxon>
        <taxon>Nitrosomonas</taxon>
    </lineage>
</organism>
<feature type="transmembrane region" description="Helical" evidence="1">
    <location>
        <begin position="217"/>
        <end position="240"/>
    </location>
</feature>
<dbReference type="OrthoDB" id="9770040at2"/>
<dbReference type="InterPro" id="IPR010266">
    <property type="entry name" value="NnrS"/>
</dbReference>
<accession>A0A1H3FVX2</accession>
<feature type="transmembrane region" description="Helical" evidence="1">
    <location>
        <begin position="348"/>
        <end position="365"/>
    </location>
</feature>
<dbReference type="AlphaFoldDB" id="A0A1H3FVX2"/>